<reference evidence="4 5" key="1">
    <citation type="submission" date="2019-08" db="EMBL/GenBank/DDBJ databases">
        <title>Deep-cultivation of Planctomycetes and their phenomic and genomic characterization uncovers novel biology.</title>
        <authorList>
            <person name="Wiegand S."/>
            <person name="Jogler M."/>
            <person name="Boedeker C."/>
            <person name="Pinto D."/>
            <person name="Vollmers J."/>
            <person name="Rivas-Marin E."/>
            <person name="Kohn T."/>
            <person name="Peeters S.H."/>
            <person name="Heuer A."/>
            <person name="Rast P."/>
            <person name="Oberbeckmann S."/>
            <person name="Bunk B."/>
            <person name="Jeske O."/>
            <person name="Meyerdierks A."/>
            <person name="Storesund J.E."/>
            <person name="Kallscheuer N."/>
            <person name="Luecker S."/>
            <person name="Lage O.M."/>
            <person name="Pohl T."/>
            <person name="Merkel B.J."/>
            <person name="Hornburger P."/>
            <person name="Mueller R.-W."/>
            <person name="Bruemmer F."/>
            <person name="Labrenz M."/>
            <person name="Spormann A.M."/>
            <person name="Op den Camp H."/>
            <person name="Overmann J."/>
            <person name="Amann R."/>
            <person name="Jetten M.S.M."/>
            <person name="Mascher T."/>
            <person name="Medema M.H."/>
            <person name="Devos D.P."/>
            <person name="Kaster A.-K."/>
            <person name="Ovreas L."/>
            <person name="Rohde M."/>
            <person name="Galperin M.Y."/>
            <person name="Jogler C."/>
        </authorList>
    </citation>
    <scope>NUCLEOTIDE SEQUENCE [LARGE SCALE GENOMIC DNA]</scope>
    <source>
        <strain evidence="4 5">OJF2</strain>
    </source>
</reference>
<dbReference type="Gene3D" id="2.60.120.260">
    <property type="entry name" value="Galactose-binding domain-like"/>
    <property type="match status" value="1"/>
</dbReference>
<dbReference type="InterPro" id="IPR013736">
    <property type="entry name" value="Xaa-Pro_dipept_C"/>
</dbReference>
<dbReference type="GO" id="GO:0008239">
    <property type="term" value="F:dipeptidyl-peptidase activity"/>
    <property type="evidence" value="ECO:0007669"/>
    <property type="project" value="InterPro"/>
</dbReference>
<dbReference type="InterPro" id="IPR008979">
    <property type="entry name" value="Galactose-bd-like_sf"/>
</dbReference>
<dbReference type="SUPFAM" id="SSF53474">
    <property type="entry name" value="alpha/beta-Hydrolases"/>
    <property type="match status" value="1"/>
</dbReference>
<keyword evidence="5" id="KW-1185">Reference proteome</keyword>
<protein>
    <submittedName>
        <fullName evidence="4">Cocaine esterase</fullName>
        <ecNumber evidence="4">3.1.1.84</ecNumber>
    </submittedName>
</protein>
<dbReference type="EC" id="3.1.1.84" evidence="4"/>
<dbReference type="InterPro" id="IPR005674">
    <property type="entry name" value="CocE/Ser_esterase"/>
</dbReference>
<name>A0A5B9W972_9BACT</name>
<dbReference type="Gene3D" id="1.10.3020.10">
    <property type="entry name" value="alpha-amino acid ester hydrolase ( Helical cap domain)"/>
    <property type="match status" value="1"/>
</dbReference>
<evidence type="ECO:0000313" key="5">
    <source>
        <dbReference type="Proteomes" id="UP000324233"/>
    </source>
</evidence>
<feature type="domain" description="Xaa-Pro dipeptidyl-peptidase C-terminal" evidence="3">
    <location>
        <begin position="368"/>
        <end position="630"/>
    </location>
</feature>
<dbReference type="RefSeq" id="WP_246196143.1">
    <property type="nucleotide sequence ID" value="NZ_CP042997.1"/>
</dbReference>
<dbReference type="InterPro" id="IPR000383">
    <property type="entry name" value="Xaa-Pro-like_dom"/>
</dbReference>
<dbReference type="Pfam" id="PF02129">
    <property type="entry name" value="Peptidase_S15"/>
    <property type="match status" value="1"/>
</dbReference>
<dbReference type="AlphaFoldDB" id="A0A5B9W972"/>
<dbReference type="SMART" id="SM00939">
    <property type="entry name" value="PepX_C"/>
    <property type="match status" value="1"/>
</dbReference>
<organism evidence="4 5">
    <name type="scientific">Aquisphaera giovannonii</name>
    <dbReference type="NCBI Taxonomy" id="406548"/>
    <lineage>
        <taxon>Bacteria</taxon>
        <taxon>Pseudomonadati</taxon>
        <taxon>Planctomycetota</taxon>
        <taxon>Planctomycetia</taxon>
        <taxon>Isosphaerales</taxon>
        <taxon>Isosphaeraceae</taxon>
        <taxon>Aquisphaera</taxon>
    </lineage>
</organism>
<feature type="chain" id="PRO_5023040485" evidence="2">
    <location>
        <begin position="31"/>
        <end position="636"/>
    </location>
</feature>
<accession>A0A5B9W972</accession>
<evidence type="ECO:0000256" key="2">
    <source>
        <dbReference type="SAM" id="SignalP"/>
    </source>
</evidence>
<feature type="signal peptide" evidence="2">
    <location>
        <begin position="1"/>
        <end position="30"/>
    </location>
</feature>
<dbReference type="Proteomes" id="UP000324233">
    <property type="component" value="Chromosome"/>
</dbReference>
<sequence length="636" mass="70992" precursor="true">MARPRSRIGTAAAGLSLMAALSSTPSSAPAQGLDYVKAHYTKYEHRIPARDGVKLFTSVYVPKDRSQNYPILLCRTPYSVAPYGADEYRDSLGPSDLFGRSGYIFAYQDVRGRYMSEGEFVNVRPQRPSRSGPADVDESTDAYDTIDWLLKNVPRNSGKVGQWGISYPGFYTAAGMIDAHPALKAASPQAPIADWFAGDDWHHNGAFILPHAFNFMASFSHPRPGPTTRDRPSEPFNYGTPDGYAFFLEKVGPLSNANKAYFKDDVPFWNEMLSHANYDDFWAARNLRPHLRNIKPAVLNVGGWFDAENLYGALEVYRSVEAQSPGATNLLVMGPWNHGGWARSDASSLGPIPFHSKTATHYREQIEFPFFEYFLKGKGAPDFAEARVFETGTNQWRSFDAWPPRKATPMSLYPASGGRLSPTPPVGPDADDAPDGFDEYVSDPAHPVEYLNTLTTRMPGDYMIQDQRFAARRPDVLVYEMPVLESDLTLVGPIDVKLFVSTSGTDSDWIVKLIDVYPDDLSARGVGDVPLGGYQQLVRGDVMRGRFRNSLSKPEPFVPGQVTPVRFRMNDIAHTFRAGHRVMLQVQSTWFPLVDRNPQTFVDIPTAKQSDFRKATQRLFHSQSSPTHLDVLVLPR</sequence>
<keyword evidence="2" id="KW-0732">Signal</keyword>
<dbReference type="Pfam" id="PF08530">
    <property type="entry name" value="PepX_C"/>
    <property type="match status" value="1"/>
</dbReference>
<evidence type="ECO:0000313" key="4">
    <source>
        <dbReference type="EMBL" id="QEH36611.1"/>
    </source>
</evidence>
<evidence type="ECO:0000259" key="3">
    <source>
        <dbReference type="SMART" id="SM00939"/>
    </source>
</evidence>
<proteinExistence type="predicted"/>
<dbReference type="NCBIfam" id="TIGR00976">
    <property type="entry name" value="CocE_NonD"/>
    <property type="match status" value="1"/>
</dbReference>
<keyword evidence="1 4" id="KW-0378">Hydrolase</keyword>
<dbReference type="EMBL" id="CP042997">
    <property type="protein sequence ID" value="QEH36611.1"/>
    <property type="molecule type" value="Genomic_DNA"/>
</dbReference>
<dbReference type="SUPFAM" id="SSF49785">
    <property type="entry name" value="Galactose-binding domain-like"/>
    <property type="match status" value="1"/>
</dbReference>
<dbReference type="KEGG" id="agv:OJF2_51960"/>
<dbReference type="InterPro" id="IPR029058">
    <property type="entry name" value="AB_hydrolase_fold"/>
</dbReference>
<evidence type="ECO:0000256" key="1">
    <source>
        <dbReference type="ARBA" id="ARBA00022801"/>
    </source>
</evidence>
<gene>
    <name evidence="4" type="primary">cocE_2</name>
    <name evidence="4" type="ORF">OJF2_51960</name>
</gene>
<dbReference type="Gene3D" id="3.40.50.1820">
    <property type="entry name" value="alpha/beta hydrolase"/>
    <property type="match status" value="1"/>
</dbReference>